<dbReference type="InterPro" id="IPR036322">
    <property type="entry name" value="WD40_repeat_dom_sf"/>
</dbReference>
<evidence type="ECO:0000313" key="3">
    <source>
        <dbReference type="EMBL" id="CDW75675.1"/>
    </source>
</evidence>
<protein>
    <submittedName>
        <fullName evidence="3">Wd40 repeat-containing protein</fullName>
    </submittedName>
</protein>
<feature type="compositionally biased region" description="Low complexity" evidence="2">
    <location>
        <begin position="276"/>
        <end position="286"/>
    </location>
</feature>
<evidence type="ECO:0000256" key="1">
    <source>
        <dbReference type="PROSITE-ProRule" id="PRU00221"/>
    </source>
</evidence>
<dbReference type="InterPro" id="IPR015943">
    <property type="entry name" value="WD40/YVTN_repeat-like_dom_sf"/>
</dbReference>
<feature type="region of interest" description="Disordered" evidence="2">
    <location>
        <begin position="276"/>
        <end position="296"/>
    </location>
</feature>
<keyword evidence="4" id="KW-1185">Reference proteome</keyword>
<evidence type="ECO:0000256" key="2">
    <source>
        <dbReference type="SAM" id="MobiDB-lite"/>
    </source>
</evidence>
<dbReference type="Pfam" id="PF00400">
    <property type="entry name" value="WD40"/>
    <property type="match status" value="1"/>
</dbReference>
<proteinExistence type="predicted"/>
<organism evidence="3 4">
    <name type="scientific">Stylonychia lemnae</name>
    <name type="common">Ciliate</name>
    <dbReference type="NCBI Taxonomy" id="5949"/>
    <lineage>
        <taxon>Eukaryota</taxon>
        <taxon>Sar</taxon>
        <taxon>Alveolata</taxon>
        <taxon>Ciliophora</taxon>
        <taxon>Intramacronucleata</taxon>
        <taxon>Spirotrichea</taxon>
        <taxon>Stichotrichia</taxon>
        <taxon>Sporadotrichida</taxon>
        <taxon>Oxytrichidae</taxon>
        <taxon>Stylonychinae</taxon>
        <taxon>Stylonychia</taxon>
    </lineage>
</organism>
<gene>
    <name evidence="3" type="primary">Contig6182.g6610</name>
    <name evidence="3" type="ORF">STYLEM_4668</name>
</gene>
<reference evidence="3 4" key="1">
    <citation type="submission" date="2014-06" db="EMBL/GenBank/DDBJ databases">
        <authorList>
            <person name="Swart Estienne"/>
        </authorList>
    </citation>
    <scope>NUCLEOTIDE SEQUENCE [LARGE SCALE GENOMIC DNA]</scope>
    <source>
        <strain evidence="3 4">130c</strain>
    </source>
</reference>
<dbReference type="PROSITE" id="PS50082">
    <property type="entry name" value="WD_REPEATS_2"/>
    <property type="match status" value="1"/>
</dbReference>
<feature type="repeat" description="WD" evidence="1">
    <location>
        <begin position="142"/>
        <end position="174"/>
    </location>
</feature>
<dbReference type="SUPFAM" id="SSF50978">
    <property type="entry name" value="WD40 repeat-like"/>
    <property type="match status" value="1"/>
</dbReference>
<dbReference type="EMBL" id="CCKQ01004515">
    <property type="protein sequence ID" value="CDW75675.1"/>
    <property type="molecule type" value="Genomic_DNA"/>
</dbReference>
<dbReference type="AlphaFoldDB" id="A0A078A0K1"/>
<dbReference type="InterPro" id="IPR001680">
    <property type="entry name" value="WD40_rpt"/>
</dbReference>
<dbReference type="SMART" id="SM00320">
    <property type="entry name" value="WD40"/>
    <property type="match status" value="2"/>
</dbReference>
<dbReference type="Gene3D" id="2.130.10.10">
    <property type="entry name" value="YVTN repeat-like/Quinoprotein amine dehydrogenase"/>
    <property type="match status" value="1"/>
</dbReference>
<sequence length="470" mass="55072">MEWEQVLESISIKEKWTKNLNKDIPLFMQNNSNIDIKRIVLDQPLSNLKHMENWGSINNMRLIKCDENEFLAIVDMNGQGRMLFLNNLDRDPMKFSNINVQKDDNSTWSIDGSQQLPPRIVVGSNTYQCTVYDMQSNEYQTINAHSHNVPCVSFSPCGKFFASTSIDKTLRVWEERQIEKDGGIKQFYRCAKQSIPSNDWGWAVQWINKNSCDLIIQNNHKQLEKPQVNNSNVQKQANQAVNDLLRGVQLRHLQTATIGETNQYQYQDELLEEYPDQLQQQQQSRDQGLDSESSDGDMAEEIFSTAVVYDQPVEIGTETSNEQLLDKYILLHCAKLEFSMIDVSSGKYFADSAQDIRYQKNSQDYMRTIMKQQIQNQMYFEELELNQVINMRNYSRYLFLEFIEEFSLILVGNQGSYDLHLFKLINTLDNQQVSKFKLQREYVYKEFTSQTLRVIQIYQRQGILKQDKMD</sequence>
<dbReference type="Proteomes" id="UP000039865">
    <property type="component" value="Unassembled WGS sequence"/>
</dbReference>
<evidence type="ECO:0000313" key="4">
    <source>
        <dbReference type="Proteomes" id="UP000039865"/>
    </source>
</evidence>
<name>A0A078A0K1_STYLE</name>
<accession>A0A078A0K1</accession>
<keyword evidence="1" id="KW-0853">WD repeat</keyword>
<dbReference type="InParanoid" id="A0A078A0K1"/>
<dbReference type="OrthoDB" id="297405at2759"/>
<dbReference type="PROSITE" id="PS50294">
    <property type="entry name" value="WD_REPEATS_REGION"/>
    <property type="match status" value="1"/>
</dbReference>